<feature type="signal peptide" evidence="2">
    <location>
        <begin position="1"/>
        <end position="24"/>
    </location>
</feature>
<proteinExistence type="predicted"/>
<dbReference type="PROSITE" id="PS51257">
    <property type="entry name" value="PROKAR_LIPOPROTEIN"/>
    <property type="match status" value="1"/>
</dbReference>
<feature type="region of interest" description="Disordered" evidence="1">
    <location>
        <begin position="29"/>
        <end position="52"/>
    </location>
</feature>
<dbReference type="InterPro" id="IPR021314">
    <property type="entry name" value="DUF2911"/>
</dbReference>
<feature type="compositionally biased region" description="Polar residues" evidence="1">
    <location>
        <begin position="29"/>
        <end position="43"/>
    </location>
</feature>
<comment type="caution">
    <text evidence="3">The sequence shown here is derived from an EMBL/GenBank/DDBJ whole genome shotgun (WGS) entry which is preliminary data.</text>
</comment>
<dbReference type="RefSeq" id="WP_320003182.1">
    <property type="nucleotide sequence ID" value="NZ_JAUHJS010000002.1"/>
</dbReference>
<feature type="chain" id="PRO_5046234194" evidence="2">
    <location>
        <begin position="25"/>
        <end position="199"/>
    </location>
</feature>
<dbReference type="EMBL" id="JAUHJS010000002">
    <property type="protein sequence ID" value="MDN4164655.1"/>
    <property type="molecule type" value="Genomic_DNA"/>
</dbReference>
<gene>
    <name evidence="3" type="ORF">QWY31_04025</name>
</gene>
<protein>
    <submittedName>
        <fullName evidence="3">DUF2911 domain-containing protein</fullName>
    </submittedName>
</protein>
<evidence type="ECO:0000256" key="2">
    <source>
        <dbReference type="SAM" id="SignalP"/>
    </source>
</evidence>
<keyword evidence="2" id="KW-0732">Signal</keyword>
<sequence length="199" mass="21530">MNKLKRWGLSSLGVLVLSMFFACTGGGKSSQEVESQDSTQMENSPEVEVRASPKMTAEGKAGEVSVVVNYGAPSVKGRTIWGGLEAYGKVWRTGANEATTIAFSDTVEVAGKQVPAGTYALFTIPTEGEWTVILNSVANQWGAYDYDAAKDVLRFNVQPSMENELVEVLQFTVTSAADNTAEVTLMWEKMKLSFPVKAL</sequence>
<reference evidence="3" key="1">
    <citation type="submission" date="2023-06" db="EMBL/GenBank/DDBJ databases">
        <title>Cytophagales bacterium Strain LB-30, isolated from soil.</title>
        <authorList>
            <person name="Liu B."/>
        </authorList>
    </citation>
    <scope>NUCLEOTIDE SEQUENCE</scope>
    <source>
        <strain evidence="3">LB-30</strain>
    </source>
</reference>
<organism evidence="3 4">
    <name type="scientific">Shiella aurantiaca</name>
    <dbReference type="NCBI Taxonomy" id="3058365"/>
    <lineage>
        <taxon>Bacteria</taxon>
        <taxon>Pseudomonadati</taxon>
        <taxon>Bacteroidota</taxon>
        <taxon>Cytophagia</taxon>
        <taxon>Cytophagales</taxon>
        <taxon>Shiellaceae</taxon>
        <taxon>Shiella</taxon>
    </lineage>
</organism>
<evidence type="ECO:0000313" key="4">
    <source>
        <dbReference type="Proteomes" id="UP001168552"/>
    </source>
</evidence>
<name>A0ABT8F2H3_9BACT</name>
<evidence type="ECO:0000256" key="1">
    <source>
        <dbReference type="SAM" id="MobiDB-lite"/>
    </source>
</evidence>
<keyword evidence="4" id="KW-1185">Reference proteome</keyword>
<dbReference type="Pfam" id="PF11138">
    <property type="entry name" value="DUF2911"/>
    <property type="match status" value="1"/>
</dbReference>
<accession>A0ABT8F2H3</accession>
<dbReference type="Proteomes" id="UP001168552">
    <property type="component" value="Unassembled WGS sequence"/>
</dbReference>
<evidence type="ECO:0000313" key="3">
    <source>
        <dbReference type="EMBL" id="MDN4164655.1"/>
    </source>
</evidence>